<comment type="caution">
    <text evidence="2">The sequence shown here is derived from an EMBL/GenBank/DDBJ whole genome shotgun (WGS) entry which is preliminary data.</text>
</comment>
<dbReference type="Proteomes" id="UP000663832">
    <property type="component" value="Unassembled WGS sequence"/>
</dbReference>
<dbReference type="EMBL" id="CAJNOM010002510">
    <property type="protein sequence ID" value="CAF1633641.1"/>
    <property type="molecule type" value="Genomic_DNA"/>
</dbReference>
<dbReference type="EMBL" id="CAJNOI010002193">
    <property type="protein sequence ID" value="CAF1462717.1"/>
    <property type="molecule type" value="Genomic_DNA"/>
</dbReference>
<keyword evidence="3" id="KW-1185">Reference proteome</keyword>
<name>A0A816DA88_9BILA</name>
<evidence type="ECO:0000313" key="2">
    <source>
        <dbReference type="EMBL" id="CAF1633641.1"/>
    </source>
</evidence>
<evidence type="ECO:0000313" key="1">
    <source>
        <dbReference type="EMBL" id="CAF1462717.1"/>
    </source>
</evidence>
<dbReference type="AlphaFoldDB" id="A0A816DA88"/>
<accession>A0A816DA88</accession>
<sequence length="78" mass="9165">MWIRFDKIRDETISKLNECSNCIKMSEKLYLETIEMNTILESKLVNASNEEKEWKDINVKLATTSMLEVKNTPQALIR</sequence>
<dbReference type="OrthoDB" id="10400586at2759"/>
<dbReference type="Proteomes" id="UP000663877">
    <property type="component" value="Unassembled WGS sequence"/>
</dbReference>
<organism evidence="2 3">
    <name type="scientific">Adineta steineri</name>
    <dbReference type="NCBI Taxonomy" id="433720"/>
    <lineage>
        <taxon>Eukaryota</taxon>
        <taxon>Metazoa</taxon>
        <taxon>Spiralia</taxon>
        <taxon>Gnathifera</taxon>
        <taxon>Rotifera</taxon>
        <taxon>Eurotatoria</taxon>
        <taxon>Bdelloidea</taxon>
        <taxon>Adinetida</taxon>
        <taxon>Adinetidae</taxon>
        <taxon>Adineta</taxon>
    </lineage>
</organism>
<evidence type="ECO:0000313" key="3">
    <source>
        <dbReference type="Proteomes" id="UP000663832"/>
    </source>
</evidence>
<reference evidence="2" key="1">
    <citation type="submission" date="2021-02" db="EMBL/GenBank/DDBJ databases">
        <authorList>
            <person name="Nowell W R."/>
        </authorList>
    </citation>
    <scope>NUCLEOTIDE SEQUENCE</scope>
</reference>
<gene>
    <name evidence="1" type="ORF">BJG266_LOCUS41066</name>
    <name evidence="2" type="ORF">QVE165_LOCUS57927</name>
</gene>
<protein>
    <submittedName>
        <fullName evidence="2">Uncharacterized protein</fullName>
    </submittedName>
</protein>
<proteinExistence type="predicted"/>